<sequence>MEFDDDFELPPNSDEASPPVRERKLKRLKKGVRVSPDPLLDQPERAAGFEGLDLGESNEQSESRIGSEGLGDEGEMNPGFDGEGELNSGFDDFGSEGEKGSGLEMNSGFDGLGEGEGDASGAKRALDFESVDEDFGEKGQERSQEMLDESRDTMMEEPEKKRRSSDGGEEEKDKKKKNKRAKSVGDDAKSKDAAAKSKRRAEKERQEHLKQLHAETQRLLRETREAAFKPMPIVQKPISSILEKIRRRKLEVSKKSMTMNSFVDDNGPSRRIMEEFSSEGDPVDVTGGSEVLKAAIKEPIACQTEKGSGTNVVCMDASNDHIDHSGHENVSSQMDVDKVSKQAFRAPVDDTQDLFSDSQTTDSKDENDTPSSPLEEVFLPSKLAMDLRLKLDSTPPDDVSSDEEDNDKENVDPHSPGLADLSTSPICDPVKAFVDDEAEEEDDGDHDQFLFPDKEEDEADEDAEDLNDMIATGYEENPIDGERRNELHQKWLEQQDASGTEKLMQKLMFGSKLRETMSLEEKHAEEEEDQESDDEAADVLGNNSASGSPKKVSVQMNLRIAKQMIPQMFTDNDVYLSSDDDDDEPEKRPAKPCSFEKAEEQATFLSPAEDESCSEVFGRIKKLNIVPDTKKGKTSAISSMQLMGGNGIIPKSSFIRGSNHSLPSSRKRGLSTARCSFIFGRDDSNSMSTTSVSEDSSDMFQRESTPARTTAKFSSSQMKSRKEKSTPEAVVKTDTSFFEILRQNSLHSKRCYKESIIDETIQPISVDQTIDTESVGQTIHRESVIQMRRTVSVDRTIQSALASFRVGRVQSRQTKNLVSM</sequence>
<feature type="compositionally biased region" description="Acidic residues" evidence="1">
    <location>
        <begin position="435"/>
        <end position="445"/>
    </location>
</feature>
<keyword evidence="3" id="KW-1185">Reference proteome</keyword>
<reference evidence="2 3" key="1">
    <citation type="journal article" date="2018" name="Nat. Genet.">
        <title>The Rosa genome provides new insights in the design of modern roses.</title>
        <authorList>
            <person name="Bendahmane M."/>
        </authorList>
    </citation>
    <scope>NUCLEOTIDE SEQUENCE [LARGE SCALE GENOMIC DNA]</scope>
    <source>
        <strain evidence="3">cv. Old Blush</strain>
    </source>
</reference>
<feature type="region of interest" description="Disordered" evidence="1">
    <location>
        <begin position="1"/>
        <end position="216"/>
    </location>
</feature>
<feature type="compositionally biased region" description="Basic and acidic residues" evidence="1">
    <location>
        <begin position="585"/>
        <end position="595"/>
    </location>
</feature>
<dbReference type="AlphaFoldDB" id="A0A2P6PYL2"/>
<proteinExistence type="predicted"/>
<feature type="compositionally biased region" description="Acidic residues" evidence="1">
    <location>
        <begin position="454"/>
        <end position="463"/>
    </location>
</feature>
<feature type="compositionally biased region" description="Basic and acidic residues" evidence="1">
    <location>
        <begin position="136"/>
        <end position="166"/>
    </location>
</feature>
<name>A0A2P6PYL2_ROSCH</name>
<feature type="region of interest" description="Disordered" evidence="1">
    <location>
        <begin position="685"/>
        <end position="728"/>
    </location>
</feature>
<accession>A0A2P6PYL2</accession>
<gene>
    <name evidence="2" type="ORF">RchiOBHm_Chr6g0300781</name>
</gene>
<evidence type="ECO:0000256" key="1">
    <source>
        <dbReference type="SAM" id="MobiDB-lite"/>
    </source>
</evidence>
<feature type="compositionally biased region" description="Acidic residues" evidence="1">
    <location>
        <begin position="526"/>
        <end position="537"/>
    </location>
</feature>
<feature type="region of interest" description="Disordered" evidence="1">
    <location>
        <begin position="346"/>
        <end position="378"/>
    </location>
</feature>
<dbReference type="Gramene" id="PRQ27013">
    <property type="protein sequence ID" value="PRQ27013"/>
    <property type="gene ID" value="RchiOBHm_Chr6g0300781"/>
</dbReference>
<feature type="compositionally biased region" description="Low complexity" evidence="1">
    <location>
        <begin position="685"/>
        <end position="694"/>
    </location>
</feature>
<feature type="region of interest" description="Disordered" evidence="1">
    <location>
        <begin position="390"/>
        <end position="463"/>
    </location>
</feature>
<organism evidence="2 3">
    <name type="scientific">Rosa chinensis</name>
    <name type="common">China rose</name>
    <dbReference type="NCBI Taxonomy" id="74649"/>
    <lineage>
        <taxon>Eukaryota</taxon>
        <taxon>Viridiplantae</taxon>
        <taxon>Streptophyta</taxon>
        <taxon>Embryophyta</taxon>
        <taxon>Tracheophyta</taxon>
        <taxon>Spermatophyta</taxon>
        <taxon>Magnoliopsida</taxon>
        <taxon>eudicotyledons</taxon>
        <taxon>Gunneridae</taxon>
        <taxon>Pentapetalae</taxon>
        <taxon>rosids</taxon>
        <taxon>fabids</taxon>
        <taxon>Rosales</taxon>
        <taxon>Rosaceae</taxon>
        <taxon>Rosoideae</taxon>
        <taxon>Rosoideae incertae sedis</taxon>
        <taxon>Rosa</taxon>
    </lineage>
</organism>
<dbReference type="EMBL" id="PDCK01000044">
    <property type="protein sequence ID" value="PRQ27013.1"/>
    <property type="molecule type" value="Genomic_DNA"/>
</dbReference>
<evidence type="ECO:0000313" key="2">
    <source>
        <dbReference type="EMBL" id="PRQ27013.1"/>
    </source>
</evidence>
<feature type="compositionally biased region" description="Basic residues" evidence="1">
    <location>
        <begin position="23"/>
        <end position="32"/>
    </location>
</feature>
<dbReference type="PANTHER" id="PTHR36005">
    <property type="entry name" value="DNA LIGASE-LIKE PROTEIN"/>
    <property type="match status" value="1"/>
</dbReference>
<dbReference type="OMA" id="VDHDKRN"/>
<comment type="caution">
    <text evidence="2">The sequence shown here is derived from an EMBL/GenBank/DDBJ whole genome shotgun (WGS) entry which is preliminary data.</text>
</comment>
<feature type="region of interest" description="Disordered" evidence="1">
    <location>
        <begin position="573"/>
        <end position="595"/>
    </location>
</feature>
<dbReference type="STRING" id="74649.A0A2P6PYL2"/>
<dbReference type="Proteomes" id="UP000238479">
    <property type="component" value="Chromosome 6"/>
</dbReference>
<dbReference type="PANTHER" id="PTHR36005:SF1">
    <property type="entry name" value="DNA LIGASE-LIKE PROTEIN"/>
    <property type="match status" value="1"/>
</dbReference>
<feature type="region of interest" description="Disordered" evidence="1">
    <location>
        <begin position="515"/>
        <end position="552"/>
    </location>
</feature>
<evidence type="ECO:0000313" key="3">
    <source>
        <dbReference type="Proteomes" id="UP000238479"/>
    </source>
</evidence>
<feature type="compositionally biased region" description="Basic and acidic residues" evidence="1">
    <location>
        <begin position="183"/>
        <end position="216"/>
    </location>
</feature>
<feature type="compositionally biased region" description="Polar residues" evidence="1">
    <location>
        <begin position="702"/>
        <end position="718"/>
    </location>
</feature>
<feature type="region of interest" description="Disordered" evidence="1">
    <location>
        <begin position="259"/>
        <end position="285"/>
    </location>
</feature>
<protein>
    <submittedName>
        <fullName evidence="2">Uncharacterized protein</fullName>
    </submittedName>
</protein>
<feature type="compositionally biased region" description="Basic and acidic residues" evidence="1">
    <location>
        <begin position="515"/>
        <end position="525"/>
    </location>
</feature>